<keyword evidence="6" id="KW-1185">Reference proteome</keyword>
<dbReference type="GO" id="GO:0030674">
    <property type="term" value="F:protein-macromolecule adaptor activity"/>
    <property type="evidence" value="ECO:0007669"/>
    <property type="project" value="InterPro"/>
</dbReference>
<organism evidence="5 6">
    <name type="scientific">Protopolystoma xenopodis</name>
    <dbReference type="NCBI Taxonomy" id="117903"/>
    <lineage>
        <taxon>Eukaryota</taxon>
        <taxon>Metazoa</taxon>
        <taxon>Spiralia</taxon>
        <taxon>Lophotrochozoa</taxon>
        <taxon>Platyhelminthes</taxon>
        <taxon>Monogenea</taxon>
        <taxon>Polyopisthocotylea</taxon>
        <taxon>Polystomatidea</taxon>
        <taxon>Polystomatidae</taxon>
        <taxon>Protopolystoma</taxon>
    </lineage>
</organism>
<evidence type="ECO:0000259" key="4">
    <source>
        <dbReference type="Pfam" id="PF06268"/>
    </source>
</evidence>
<evidence type="ECO:0000256" key="1">
    <source>
        <dbReference type="ARBA" id="ARBA00004496"/>
    </source>
</evidence>
<dbReference type="EMBL" id="CAAALY010253630">
    <property type="protein sequence ID" value="VEL36956.1"/>
    <property type="molecule type" value="Genomic_DNA"/>
</dbReference>
<dbReference type="Proteomes" id="UP000784294">
    <property type="component" value="Unassembled WGS sequence"/>
</dbReference>
<sequence>MNGCFSTNVATACLDPSSTDLVECIRVGILHNPLGRFLTAESFNNEINVSCTVLRKRQIWSMQIHPSRPGAVYLLNYLDRYLSADNDGRIYTSRTPCTSWFPTSYDLIFSN</sequence>
<evidence type="ECO:0000256" key="2">
    <source>
        <dbReference type="ARBA" id="ARBA00022490"/>
    </source>
</evidence>
<dbReference type="SUPFAM" id="SSF50405">
    <property type="entry name" value="Actin-crosslinking proteins"/>
    <property type="match status" value="1"/>
</dbReference>
<protein>
    <recommendedName>
        <fullName evidence="4">Fascin-like domain-containing protein</fullName>
    </recommendedName>
</protein>
<reference evidence="5" key="1">
    <citation type="submission" date="2018-11" db="EMBL/GenBank/DDBJ databases">
        <authorList>
            <consortium name="Pathogen Informatics"/>
        </authorList>
    </citation>
    <scope>NUCLEOTIDE SEQUENCE</scope>
</reference>
<dbReference type="InterPro" id="IPR022768">
    <property type="entry name" value="Fascin-like_dom"/>
</dbReference>
<dbReference type="InterPro" id="IPR008999">
    <property type="entry name" value="Actin-crosslinking"/>
</dbReference>
<dbReference type="GO" id="GO:0005737">
    <property type="term" value="C:cytoplasm"/>
    <property type="evidence" value="ECO:0007669"/>
    <property type="project" value="UniProtKB-SubCell"/>
</dbReference>
<dbReference type="AlphaFoldDB" id="A0A448XHI4"/>
<comment type="subcellular location">
    <subcellularLocation>
        <location evidence="1">Cytoplasm</location>
    </subcellularLocation>
</comment>
<keyword evidence="2" id="KW-0963">Cytoplasm</keyword>
<dbReference type="OrthoDB" id="10259868at2759"/>
<comment type="caution">
    <text evidence="5">The sequence shown here is derived from an EMBL/GenBank/DDBJ whole genome shotgun (WGS) entry which is preliminary data.</text>
</comment>
<dbReference type="GO" id="GO:0051015">
    <property type="term" value="F:actin filament binding"/>
    <property type="evidence" value="ECO:0007669"/>
    <property type="project" value="InterPro"/>
</dbReference>
<name>A0A448XHI4_9PLAT</name>
<gene>
    <name evidence="5" type="ORF">PXEA_LOCUS30396</name>
</gene>
<evidence type="ECO:0000256" key="3">
    <source>
        <dbReference type="ARBA" id="ARBA00023203"/>
    </source>
</evidence>
<proteinExistence type="predicted"/>
<dbReference type="Pfam" id="PF06268">
    <property type="entry name" value="Fascin"/>
    <property type="match status" value="1"/>
</dbReference>
<dbReference type="Gene3D" id="2.80.10.50">
    <property type="match status" value="1"/>
</dbReference>
<accession>A0A448XHI4</accession>
<evidence type="ECO:0000313" key="5">
    <source>
        <dbReference type="EMBL" id="VEL36956.1"/>
    </source>
</evidence>
<feature type="domain" description="Fascin-like" evidence="4">
    <location>
        <begin position="36"/>
        <end position="95"/>
    </location>
</feature>
<evidence type="ECO:0000313" key="6">
    <source>
        <dbReference type="Proteomes" id="UP000784294"/>
    </source>
</evidence>
<keyword evidence="3" id="KW-0009">Actin-binding</keyword>